<dbReference type="GO" id="GO:0014069">
    <property type="term" value="C:postsynaptic density"/>
    <property type="evidence" value="ECO:0007669"/>
    <property type="project" value="TreeGrafter"/>
</dbReference>
<dbReference type="OrthoDB" id="3238794at2759"/>
<dbReference type="InterPro" id="IPR001303">
    <property type="entry name" value="Aldolase_II/adducin_N"/>
</dbReference>
<dbReference type="SMART" id="SM01007">
    <property type="entry name" value="Aldolase_II"/>
    <property type="match status" value="1"/>
</dbReference>
<dbReference type="Gene3D" id="3.40.225.10">
    <property type="entry name" value="Class II aldolase/adducin N-terminal domain"/>
    <property type="match status" value="1"/>
</dbReference>
<feature type="region of interest" description="Disordered" evidence="2">
    <location>
        <begin position="419"/>
        <end position="441"/>
    </location>
</feature>
<dbReference type="AlphaFoldDB" id="A0A0V0Z9X2"/>
<dbReference type="STRING" id="990121.A0A0V0Z9X2"/>
<evidence type="ECO:0000313" key="4">
    <source>
        <dbReference type="EMBL" id="KRY09230.1"/>
    </source>
</evidence>
<dbReference type="PANTHER" id="PTHR10672">
    <property type="entry name" value="ADDUCIN"/>
    <property type="match status" value="1"/>
</dbReference>
<dbReference type="GO" id="GO:0005886">
    <property type="term" value="C:plasma membrane"/>
    <property type="evidence" value="ECO:0007669"/>
    <property type="project" value="UniProtKB-SubCell"/>
</dbReference>
<evidence type="ECO:0000256" key="2">
    <source>
        <dbReference type="SAM" id="MobiDB-lite"/>
    </source>
</evidence>
<feature type="compositionally biased region" description="Polar residues" evidence="2">
    <location>
        <begin position="420"/>
        <end position="431"/>
    </location>
</feature>
<evidence type="ECO:0000313" key="5">
    <source>
        <dbReference type="Proteomes" id="UP000054783"/>
    </source>
</evidence>
<accession>A0A0V0Z9X2</accession>
<protein>
    <submittedName>
        <fullName evidence="4">Adducin-related protein 1</fullName>
    </submittedName>
</protein>
<dbReference type="GO" id="GO:0051015">
    <property type="term" value="F:actin filament binding"/>
    <property type="evidence" value="ECO:0007669"/>
    <property type="project" value="TreeGrafter"/>
</dbReference>
<dbReference type="Proteomes" id="UP000054783">
    <property type="component" value="Unassembled WGS sequence"/>
</dbReference>
<comment type="similarity">
    <text evidence="1">Belongs to the aldolase class II family. Adducin subfamily.</text>
</comment>
<comment type="caution">
    <text evidence="4">The sequence shown here is derived from an EMBL/GenBank/DDBJ whole genome shotgun (WGS) entry which is preliminary data.</text>
</comment>
<organism evidence="4 5">
    <name type="scientific">Trichinella patagoniensis</name>
    <dbReference type="NCBI Taxonomy" id="990121"/>
    <lineage>
        <taxon>Eukaryota</taxon>
        <taxon>Metazoa</taxon>
        <taxon>Ecdysozoa</taxon>
        <taxon>Nematoda</taxon>
        <taxon>Enoplea</taxon>
        <taxon>Dorylaimia</taxon>
        <taxon>Trichinellida</taxon>
        <taxon>Trichinellidae</taxon>
        <taxon>Trichinella</taxon>
    </lineage>
</organism>
<keyword evidence="5" id="KW-1185">Reference proteome</keyword>
<feature type="region of interest" description="Disordered" evidence="2">
    <location>
        <begin position="681"/>
        <end position="704"/>
    </location>
</feature>
<evidence type="ECO:0000256" key="1">
    <source>
        <dbReference type="ARBA" id="ARBA00006274"/>
    </source>
</evidence>
<feature type="region of interest" description="Disordered" evidence="2">
    <location>
        <begin position="1"/>
        <end position="34"/>
    </location>
</feature>
<feature type="region of interest" description="Disordered" evidence="2">
    <location>
        <begin position="749"/>
        <end position="800"/>
    </location>
</feature>
<sequence length="800" mass="90190">MPGKQKNSHEKPSSPVSSPCKSPERQQFNVDDPDYIRDLQRPAVIKEDLNEMERRKRVRQILESKAFREELEQLIQTERNQENSEDRLKTLERLSELILPQTYLKHPSLYTLKSQFVLPIADLRGSEATKYSKQERILRNKLACLYRLIDLFQWNEGIYNHISVRLANETDAMLINPLGLFYHEITASSLVKINMTGRIVDPGTTGLGVNEAGYVLHSAIYQARPDIRCVIHLHTPACAALVFFQLTLLSFGAREQGWEKLVSTRSVAAMKCGLLPISQEAMIIGNVSYHDYNGIVVEDSERSTISCDLGANKVMFLRNHGFVACGTTVAEAFHLVYNLVLACDIQVRAVRVGIDNLIFASEDAQQKVADLTKAGGGGVNKQSESQTKINWKIGELEFEAWMRVLDNAGFRTGHIYRHPISSSRPPQQHSDIMTPPAASSRGLLDENESAAMEGRMLQGRSDGNVWLNSPNIYTRKELKETGTQEPKTYTKWVQEMNTSSSNPVKISSPHQFAPISSNSKEFKEKRDMLKEARRVDTVSAGPQSKVLEPVTWQEIDKLKVCVQAASSFPFVIVEKEYDMLIFSLPLFQEAELNAVEEKVIIGAASKGIIERDFRHNAQIYQQLYQPNPFASETDEDIKAYLKEVEKKREFYDDHHAVEQPDASPSPESVSLMLAARDHHAQPYCDETPTSTGRGRVTTFDASSDRTTTSTANVFAYPKLISDVSASTGNWLFHRSKSDRFHRSILSDHNTTTEEKAFSEDESRSSGKKDKKKKKFKPASFFSRGKKEKKKSPGPSSDISE</sequence>
<dbReference type="InterPro" id="IPR051017">
    <property type="entry name" value="Aldolase-II_Adducin_sf"/>
</dbReference>
<dbReference type="InterPro" id="IPR036409">
    <property type="entry name" value="Aldolase_II/adducin_N_sf"/>
</dbReference>
<feature type="domain" description="Class II aldolase/adducin N-terminal" evidence="3">
    <location>
        <begin position="140"/>
        <end position="347"/>
    </location>
</feature>
<evidence type="ECO:0000259" key="3">
    <source>
        <dbReference type="SMART" id="SM01007"/>
    </source>
</evidence>
<feature type="compositionally biased region" description="Basic and acidic residues" evidence="2">
    <location>
        <begin position="749"/>
        <end position="767"/>
    </location>
</feature>
<dbReference type="SUPFAM" id="SSF53639">
    <property type="entry name" value="AraD/HMP-PK domain-like"/>
    <property type="match status" value="1"/>
</dbReference>
<reference evidence="4 5" key="1">
    <citation type="submission" date="2015-01" db="EMBL/GenBank/DDBJ databases">
        <title>Evolution of Trichinella species and genotypes.</title>
        <authorList>
            <person name="Korhonen P.K."/>
            <person name="Edoardo P."/>
            <person name="Giuseppe L.R."/>
            <person name="Gasser R.B."/>
        </authorList>
    </citation>
    <scope>NUCLEOTIDE SEQUENCE [LARGE SCALE GENOMIC DNA]</scope>
    <source>
        <strain evidence="4">ISS2496</strain>
    </source>
</reference>
<proteinExistence type="inferred from homology"/>
<gene>
    <name evidence="4" type="primary">add-1</name>
    <name evidence="4" type="ORF">T12_8035</name>
</gene>
<dbReference type="EMBL" id="JYDQ01000283">
    <property type="protein sequence ID" value="KRY09230.1"/>
    <property type="molecule type" value="Genomic_DNA"/>
</dbReference>
<dbReference type="GO" id="GO:0005856">
    <property type="term" value="C:cytoskeleton"/>
    <property type="evidence" value="ECO:0007669"/>
    <property type="project" value="TreeGrafter"/>
</dbReference>
<dbReference type="PANTHER" id="PTHR10672:SF3">
    <property type="entry name" value="PROTEIN HU-LI TAI SHAO"/>
    <property type="match status" value="1"/>
</dbReference>
<name>A0A0V0Z9X2_9BILA</name>
<dbReference type="Pfam" id="PF00596">
    <property type="entry name" value="Aldolase_II"/>
    <property type="match status" value="1"/>
</dbReference>